<dbReference type="PANTHER" id="PTHR42760:SF115">
    <property type="entry name" value="3-OXOACYL-[ACYL-CARRIER-PROTEIN] REDUCTASE FABG"/>
    <property type="match status" value="1"/>
</dbReference>
<dbReference type="InterPro" id="IPR020904">
    <property type="entry name" value="Sc_DH/Rdtase_CS"/>
</dbReference>
<dbReference type="InterPro" id="IPR002347">
    <property type="entry name" value="SDR_fam"/>
</dbReference>
<dbReference type="GO" id="GO:0016616">
    <property type="term" value="F:oxidoreductase activity, acting on the CH-OH group of donors, NAD or NADP as acceptor"/>
    <property type="evidence" value="ECO:0007669"/>
    <property type="project" value="TreeGrafter"/>
</dbReference>
<dbReference type="Pfam" id="PF13561">
    <property type="entry name" value="adh_short_C2"/>
    <property type="match status" value="1"/>
</dbReference>
<evidence type="ECO:0000256" key="2">
    <source>
        <dbReference type="ARBA" id="ARBA00022857"/>
    </source>
</evidence>
<dbReference type="PROSITE" id="PS00061">
    <property type="entry name" value="ADH_SHORT"/>
    <property type="match status" value="1"/>
</dbReference>
<dbReference type="Gene3D" id="3.40.50.720">
    <property type="entry name" value="NAD(P)-binding Rossmann-like Domain"/>
    <property type="match status" value="1"/>
</dbReference>
<proteinExistence type="inferred from homology"/>
<evidence type="ECO:0000313" key="5">
    <source>
        <dbReference type="Proteomes" id="UP001148786"/>
    </source>
</evidence>
<dbReference type="Proteomes" id="UP001148786">
    <property type="component" value="Unassembled WGS sequence"/>
</dbReference>
<comment type="caution">
    <text evidence="4">The sequence shown here is derived from an EMBL/GenBank/DDBJ whole genome shotgun (WGS) entry which is preliminary data.</text>
</comment>
<organism evidence="4 5">
    <name type="scientific">Agrocybe chaxingu</name>
    <dbReference type="NCBI Taxonomy" id="84603"/>
    <lineage>
        <taxon>Eukaryota</taxon>
        <taxon>Fungi</taxon>
        <taxon>Dikarya</taxon>
        <taxon>Basidiomycota</taxon>
        <taxon>Agaricomycotina</taxon>
        <taxon>Agaricomycetes</taxon>
        <taxon>Agaricomycetidae</taxon>
        <taxon>Agaricales</taxon>
        <taxon>Agaricineae</taxon>
        <taxon>Strophariaceae</taxon>
        <taxon>Agrocybe</taxon>
    </lineage>
</organism>
<dbReference type="InterPro" id="IPR036291">
    <property type="entry name" value="NAD(P)-bd_dom_sf"/>
</dbReference>
<keyword evidence="2" id="KW-0521">NADP</keyword>
<dbReference type="PRINTS" id="PR00080">
    <property type="entry name" value="SDRFAMILY"/>
</dbReference>
<protein>
    <recommendedName>
        <fullName evidence="6">NAD(P)-binding protein</fullName>
    </recommendedName>
</protein>
<keyword evidence="3" id="KW-0560">Oxidoreductase</keyword>
<dbReference type="EMBL" id="JANKHO010000623">
    <property type="protein sequence ID" value="KAJ3507814.1"/>
    <property type="molecule type" value="Genomic_DNA"/>
</dbReference>
<reference evidence="4" key="1">
    <citation type="submission" date="2022-07" db="EMBL/GenBank/DDBJ databases">
        <title>Genome Sequence of Agrocybe chaxingu.</title>
        <authorList>
            <person name="Buettner E."/>
        </authorList>
    </citation>
    <scope>NUCLEOTIDE SEQUENCE</scope>
    <source>
        <strain evidence="4">MP-N11</strain>
    </source>
</reference>
<dbReference type="PRINTS" id="PR00081">
    <property type="entry name" value="GDHRDH"/>
</dbReference>
<sequence>MTQNAVFSDIVFSTASNPLTAPLPKNADLSPTERATERFSVRGNAIVTGGVGGIGMEACRALLEHGLQGLSIFDLASRYASEEAQAAIAFFEKEFPRVKILKHVVDVTDEDSVQNAVEETVQTLGSVEILLCFAGIGQACSAENMSLEIFQRTLNVNATGSFLVAKHVGKQMIKQGTGGSIVFTASIAAHRIIYPVPQAAYNVSKGGILQLKSSLAAEWAQYGIRVNSISPGFFETVMTRQPGAQSGVETWEKRCPLGRMGQPDELTGPIIMFCSPAGRFITGTDIIVDGGGLIY</sequence>
<dbReference type="SUPFAM" id="SSF51735">
    <property type="entry name" value="NAD(P)-binding Rossmann-fold domains"/>
    <property type="match status" value="1"/>
</dbReference>
<name>A0A9W8JZT2_9AGAR</name>
<accession>A0A9W8JZT2</accession>
<keyword evidence="5" id="KW-1185">Reference proteome</keyword>
<dbReference type="PANTHER" id="PTHR42760">
    <property type="entry name" value="SHORT-CHAIN DEHYDROGENASES/REDUCTASES FAMILY MEMBER"/>
    <property type="match status" value="1"/>
</dbReference>
<evidence type="ECO:0008006" key="6">
    <source>
        <dbReference type="Google" id="ProtNLM"/>
    </source>
</evidence>
<evidence type="ECO:0000313" key="4">
    <source>
        <dbReference type="EMBL" id="KAJ3507814.1"/>
    </source>
</evidence>
<gene>
    <name evidence="4" type="ORF">NLJ89_g6094</name>
</gene>
<dbReference type="OrthoDB" id="1888931at2759"/>
<dbReference type="FunFam" id="3.40.50.720:FF:000084">
    <property type="entry name" value="Short-chain dehydrogenase reductase"/>
    <property type="match status" value="1"/>
</dbReference>
<evidence type="ECO:0000256" key="1">
    <source>
        <dbReference type="ARBA" id="ARBA00006484"/>
    </source>
</evidence>
<evidence type="ECO:0000256" key="3">
    <source>
        <dbReference type="ARBA" id="ARBA00023002"/>
    </source>
</evidence>
<comment type="similarity">
    <text evidence="1">Belongs to the short-chain dehydrogenases/reductases (SDR) family.</text>
</comment>
<dbReference type="AlphaFoldDB" id="A0A9W8JZT2"/>